<dbReference type="Pfam" id="PF00224">
    <property type="entry name" value="PK"/>
    <property type="match status" value="1"/>
</dbReference>
<keyword evidence="7 13" id="KW-0418">Kinase</keyword>
<dbReference type="GO" id="GO:0000287">
    <property type="term" value="F:magnesium ion binding"/>
    <property type="evidence" value="ECO:0007669"/>
    <property type="project" value="UniProtKB-UniRule"/>
</dbReference>
<keyword evidence="8" id="KW-0067">ATP-binding</keyword>
<evidence type="ECO:0000256" key="3">
    <source>
        <dbReference type="ARBA" id="ARBA00012142"/>
    </source>
</evidence>
<evidence type="ECO:0000256" key="4">
    <source>
        <dbReference type="ARBA" id="ARBA00022679"/>
    </source>
</evidence>
<dbReference type="SUPFAM" id="SSF51621">
    <property type="entry name" value="Phosphoenolpyruvate/pyruvate domain"/>
    <property type="match status" value="1"/>
</dbReference>
<dbReference type="NCBIfam" id="NF004886">
    <property type="entry name" value="PRK06247.1"/>
    <property type="match status" value="1"/>
</dbReference>
<keyword evidence="9 13" id="KW-0460">Magnesium</keyword>
<protein>
    <recommendedName>
        <fullName evidence="3 12">Pyruvate kinase</fullName>
        <ecNumber evidence="3 12">2.7.1.40</ecNumber>
    </recommendedName>
</protein>
<dbReference type="SUPFAM" id="SSF50800">
    <property type="entry name" value="PK beta-barrel domain-like"/>
    <property type="match status" value="1"/>
</dbReference>
<dbReference type="InterPro" id="IPR036918">
    <property type="entry name" value="Pyrv_Knase_C_sf"/>
</dbReference>
<dbReference type="NCBIfam" id="NF004491">
    <property type="entry name" value="PRK05826.1"/>
    <property type="match status" value="1"/>
</dbReference>
<evidence type="ECO:0000256" key="10">
    <source>
        <dbReference type="ARBA" id="ARBA00023152"/>
    </source>
</evidence>
<dbReference type="Pfam" id="PF02887">
    <property type="entry name" value="PK_C"/>
    <property type="match status" value="1"/>
</dbReference>
<dbReference type="Proteomes" id="UP000198703">
    <property type="component" value="Unassembled WGS sequence"/>
</dbReference>
<dbReference type="InterPro" id="IPR015813">
    <property type="entry name" value="Pyrv/PenolPyrv_kinase-like_dom"/>
</dbReference>
<evidence type="ECO:0000313" key="16">
    <source>
        <dbReference type="EMBL" id="SEA71939.1"/>
    </source>
</evidence>
<dbReference type="AlphaFoldDB" id="A0A1H4DHK6"/>
<dbReference type="GO" id="GO:0004743">
    <property type="term" value="F:pyruvate kinase activity"/>
    <property type="evidence" value="ECO:0007669"/>
    <property type="project" value="UniProtKB-UniRule"/>
</dbReference>
<evidence type="ECO:0000256" key="7">
    <source>
        <dbReference type="ARBA" id="ARBA00022777"/>
    </source>
</evidence>
<dbReference type="InterPro" id="IPR015793">
    <property type="entry name" value="Pyrv_Knase_brl"/>
</dbReference>
<dbReference type="UniPathway" id="UPA00109">
    <property type="reaction ID" value="UER00188"/>
</dbReference>
<proteinExistence type="inferred from homology"/>
<dbReference type="EMBL" id="FNQM01000010">
    <property type="protein sequence ID" value="SEA71939.1"/>
    <property type="molecule type" value="Genomic_DNA"/>
</dbReference>
<dbReference type="EC" id="2.7.1.40" evidence="3 12"/>
<dbReference type="SUPFAM" id="SSF52935">
    <property type="entry name" value="PK C-terminal domain-like"/>
    <property type="match status" value="1"/>
</dbReference>
<sequence>MTVIRRRRNVKIVATLGPASSSREMIASLFNAGADVFRLNMSHGSHEEVAARHALIREIEHEMQRPIGILADLQGPKLRVGVFAEGAAMLVEGAAFRLDLDDAPGDATRVQLPHREILSALTPGASLLVNDGKIRLRVTACDGESADTSVEVGGEISNRKGVNVPDVILPLTALSEKDRRDLEFVCELGVDWLALSFVQRREDVDEARELVKGRASLVSKIEKPAAVQNIDDIIAASDGIMVARGDLGVELPVAQVPPQQKKIVRACRKAGKPVIVATQMMESMITAPVPTRAEVSDVAHAIYEGADAVMLSAESAAGDYPAEAVAAMNAVAETVEADPVYREIIEASRRSVRGSVSEAIMAAAREVAETSNVKAICCFTHSGATAVLAARERPRVPILALTPFRGAARRLTLVWGLHCAVVEEVERFKLAVVSAARVARRDGFANENDRIVVTAGVPFNQPGTTNILRVAIADERAIYEGEPG</sequence>
<keyword evidence="10 13" id="KW-0324">Glycolysis</keyword>
<dbReference type="NCBIfam" id="TIGR01064">
    <property type="entry name" value="pyruv_kin"/>
    <property type="match status" value="1"/>
</dbReference>
<dbReference type="GO" id="GO:0030955">
    <property type="term" value="F:potassium ion binding"/>
    <property type="evidence" value="ECO:0007669"/>
    <property type="project" value="UniProtKB-UniRule"/>
</dbReference>
<evidence type="ECO:0000256" key="11">
    <source>
        <dbReference type="ARBA" id="ARBA00023317"/>
    </source>
</evidence>
<evidence type="ECO:0000256" key="2">
    <source>
        <dbReference type="ARBA" id="ARBA00008663"/>
    </source>
</evidence>
<evidence type="ECO:0000313" key="17">
    <source>
        <dbReference type="Proteomes" id="UP000198703"/>
    </source>
</evidence>
<gene>
    <name evidence="16" type="ORF">SAMN05444370_11028</name>
</gene>
<feature type="domain" description="Pyruvate kinase C-terminal" evidence="15">
    <location>
        <begin position="358"/>
        <end position="470"/>
    </location>
</feature>
<evidence type="ECO:0000256" key="8">
    <source>
        <dbReference type="ARBA" id="ARBA00022840"/>
    </source>
</evidence>
<evidence type="ECO:0000259" key="15">
    <source>
        <dbReference type="Pfam" id="PF02887"/>
    </source>
</evidence>
<evidence type="ECO:0000256" key="12">
    <source>
        <dbReference type="NCBIfam" id="TIGR01064"/>
    </source>
</evidence>
<dbReference type="NCBIfam" id="NF004978">
    <property type="entry name" value="PRK06354.1"/>
    <property type="match status" value="1"/>
</dbReference>
<evidence type="ECO:0000256" key="5">
    <source>
        <dbReference type="ARBA" id="ARBA00022723"/>
    </source>
</evidence>
<keyword evidence="11 16" id="KW-0670">Pyruvate</keyword>
<dbReference type="GO" id="GO:0005524">
    <property type="term" value="F:ATP binding"/>
    <property type="evidence" value="ECO:0007669"/>
    <property type="project" value="UniProtKB-KW"/>
</dbReference>
<comment type="catalytic activity">
    <reaction evidence="13">
        <text>pyruvate + ATP = phosphoenolpyruvate + ADP + H(+)</text>
        <dbReference type="Rhea" id="RHEA:18157"/>
        <dbReference type="ChEBI" id="CHEBI:15361"/>
        <dbReference type="ChEBI" id="CHEBI:15378"/>
        <dbReference type="ChEBI" id="CHEBI:30616"/>
        <dbReference type="ChEBI" id="CHEBI:58702"/>
        <dbReference type="ChEBI" id="CHEBI:456216"/>
        <dbReference type="EC" id="2.7.1.40"/>
    </reaction>
</comment>
<dbReference type="STRING" id="89524.SAMN05444370_11028"/>
<evidence type="ECO:0000256" key="6">
    <source>
        <dbReference type="ARBA" id="ARBA00022741"/>
    </source>
</evidence>
<keyword evidence="6" id="KW-0547">Nucleotide-binding</keyword>
<dbReference type="InterPro" id="IPR015806">
    <property type="entry name" value="Pyrv_Knase_insert_dom_sf"/>
</dbReference>
<dbReference type="PANTHER" id="PTHR11817">
    <property type="entry name" value="PYRUVATE KINASE"/>
    <property type="match status" value="1"/>
</dbReference>
<dbReference type="Gene3D" id="2.40.33.10">
    <property type="entry name" value="PK beta-barrel domain-like"/>
    <property type="match status" value="1"/>
</dbReference>
<evidence type="ECO:0000256" key="1">
    <source>
        <dbReference type="ARBA" id="ARBA00004997"/>
    </source>
</evidence>
<comment type="similarity">
    <text evidence="2 13">Belongs to the pyruvate kinase family.</text>
</comment>
<evidence type="ECO:0000256" key="9">
    <source>
        <dbReference type="ARBA" id="ARBA00022842"/>
    </source>
</evidence>
<dbReference type="GO" id="GO:0016301">
    <property type="term" value="F:kinase activity"/>
    <property type="evidence" value="ECO:0007669"/>
    <property type="project" value="UniProtKB-KW"/>
</dbReference>
<evidence type="ECO:0000259" key="14">
    <source>
        <dbReference type="Pfam" id="PF00224"/>
    </source>
</evidence>
<keyword evidence="5" id="KW-0479">Metal-binding</keyword>
<reference evidence="16 17" key="1">
    <citation type="submission" date="2016-10" db="EMBL/GenBank/DDBJ databases">
        <authorList>
            <person name="de Groot N.N."/>
        </authorList>
    </citation>
    <scope>NUCLEOTIDE SEQUENCE [LARGE SCALE GENOMIC DNA]</scope>
    <source>
        <strain evidence="16 17">DSM 15345</strain>
    </source>
</reference>
<organism evidence="16 17">
    <name type="scientific">Rubrimonas cliftonensis</name>
    <dbReference type="NCBI Taxonomy" id="89524"/>
    <lineage>
        <taxon>Bacteria</taxon>
        <taxon>Pseudomonadati</taxon>
        <taxon>Pseudomonadota</taxon>
        <taxon>Alphaproteobacteria</taxon>
        <taxon>Rhodobacterales</taxon>
        <taxon>Paracoccaceae</taxon>
        <taxon>Rubrimonas</taxon>
    </lineage>
</organism>
<dbReference type="Gene3D" id="3.20.20.60">
    <property type="entry name" value="Phosphoenolpyruvate-binding domains"/>
    <property type="match status" value="1"/>
</dbReference>
<keyword evidence="4 13" id="KW-0808">Transferase</keyword>
<keyword evidence="17" id="KW-1185">Reference proteome</keyword>
<dbReference type="InterPro" id="IPR011037">
    <property type="entry name" value="Pyrv_Knase-like_insert_dom_sf"/>
</dbReference>
<name>A0A1H4DHK6_9RHOB</name>
<dbReference type="PRINTS" id="PR01050">
    <property type="entry name" value="PYRUVTKNASE"/>
</dbReference>
<dbReference type="InterPro" id="IPR015795">
    <property type="entry name" value="Pyrv_Knase_C"/>
</dbReference>
<dbReference type="FunFam" id="2.40.33.10:FF:000001">
    <property type="entry name" value="Pyruvate kinase"/>
    <property type="match status" value="1"/>
</dbReference>
<dbReference type="InterPro" id="IPR040442">
    <property type="entry name" value="Pyrv_kinase-like_dom_sf"/>
</dbReference>
<feature type="domain" description="Pyruvate kinase barrel" evidence="14">
    <location>
        <begin position="8"/>
        <end position="325"/>
    </location>
</feature>
<accession>A0A1H4DHK6</accession>
<comment type="pathway">
    <text evidence="1 13">Carbohydrate degradation; glycolysis; pyruvate from D-glyceraldehyde 3-phosphate: step 5/5.</text>
</comment>
<dbReference type="Gene3D" id="3.40.1380.20">
    <property type="entry name" value="Pyruvate kinase, C-terminal domain"/>
    <property type="match status" value="1"/>
</dbReference>
<evidence type="ECO:0000256" key="13">
    <source>
        <dbReference type="RuleBase" id="RU000504"/>
    </source>
</evidence>
<dbReference type="InterPro" id="IPR001697">
    <property type="entry name" value="Pyr_Knase"/>
</dbReference>